<dbReference type="EMBL" id="BGZK01000390">
    <property type="protein sequence ID" value="GBP40985.1"/>
    <property type="molecule type" value="Genomic_DNA"/>
</dbReference>
<dbReference type="Pfam" id="PF00078">
    <property type="entry name" value="RVT_1"/>
    <property type="match status" value="1"/>
</dbReference>
<evidence type="ECO:0000259" key="1">
    <source>
        <dbReference type="Pfam" id="PF00078"/>
    </source>
</evidence>
<evidence type="ECO:0000313" key="3">
    <source>
        <dbReference type="Proteomes" id="UP000299102"/>
    </source>
</evidence>
<dbReference type="STRING" id="151549.A0A4C1VT50"/>
<sequence length="220" mass="24680">MTFHTYTASRKRSGTKLLSNQKVNLPPVSLSEFQILVKSLKAIKASGLDGISNKAIKCFSLPLLGLQVITLSGKAIIDEQFGIRPVHSCTQQVFILVEYITNGFKSKQKNIAVFFDVAKAFDRVWHGSLIYKLHALEVPDHILLFPILFIHILHSYVSNRYFELRHKHTHSTRRLIRAEVPQGSFPRCSSRAAYVSGRVNGSGACPVTFYAESIPLSNRP</sequence>
<keyword evidence="2" id="KW-0548">Nucleotidyltransferase</keyword>
<proteinExistence type="predicted"/>
<reference evidence="2 3" key="1">
    <citation type="journal article" date="2019" name="Commun. Biol.">
        <title>The bagworm genome reveals a unique fibroin gene that provides high tensile strength.</title>
        <authorList>
            <person name="Kono N."/>
            <person name="Nakamura H."/>
            <person name="Ohtoshi R."/>
            <person name="Tomita M."/>
            <person name="Numata K."/>
            <person name="Arakawa K."/>
        </authorList>
    </citation>
    <scope>NUCLEOTIDE SEQUENCE [LARGE SCALE GENOMIC DNA]</scope>
</reference>
<protein>
    <submittedName>
        <fullName evidence="2">Probable RNA-directed DNA polymerase from transposon BS</fullName>
    </submittedName>
</protein>
<feature type="domain" description="Reverse transcriptase" evidence="1">
    <location>
        <begin position="74"/>
        <end position="184"/>
    </location>
</feature>
<keyword evidence="3" id="KW-1185">Reference proteome</keyword>
<dbReference type="PANTHER" id="PTHR19446">
    <property type="entry name" value="REVERSE TRANSCRIPTASES"/>
    <property type="match status" value="1"/>
</dbReference>
<keyword evidence="2" id="KW-0695">RNA-directed DNA polymerase</keyword>
<accession>A0A4C1VT50</accession>
<comment type="caution">
    <text evidence="2">The sequence shown here is derived from an EMBL/GenBank/DDBJ whole genome shotgun (WGS) entry which is preliminary data.</text>
</comment>
<evidence type="ECO:0000313" key="2">
    <source>
        <dbReference type="EMBL" id="GBP40985.1"/>
    </source>
</evidence>
<keyword evidence="2" id="KW-0808">Transferase</keyword>
<dbReference type="Proteomes" id="UP000299102">
    <property type="component" value="Unassembled WGS sequence"/>
</dbReference>
<gene>
    <name evidence="2" type="primary">RTase</name>
    <name evidence="2" type="ORF">EVAR_26066_1</name>
</gene>
<name>A0A4C1VT50_EUMVA</name>
<dbReference type="InterPro" id="IPR000477">
    <property type="entry name" value="RT_dom"/>
</dbReference>
<dbReference type="OrthoDB" id="445826at2759"/>
<dbReference type="GO" id="GO:0003964">
    <property type="term" value="F:RNA-directed DNA polymerase activity"/>
    <property type="evidence" value="ECO:0007669"/>
    <property type="project" value="UniProtKB-KW"/>
</dbReference>
<dbReference type="AlphaFoldDB" id="A0A4C1VT50"/>
<organism evidence="2 3">
    <name type="scientific">Eumeta variegata</name>
    <name type="common">Bagworm moth</name>
    <name type="synonym">Eumeta japonica</name>
    <dbReference type="NCBI Taxonomy" id="151549"/>
    <lineage>
        <taxon>Eukaryota</taxon>
        <taxon>Metazoa</taxon>
        <taxon>Ecdysozoa</taxon>
        <taxon>Arthropoda</taxon>
        <taxon>Hexapoda</taxon>
        <taxon>Insecta</taxon>
        <taxon>Pterygota</taxon>
        <taxon>Neoptera</taxon>
        <taxon>Endopterygota</taxon>
        <taxon>Lepidoptera</taxon>
        <taxon>Glossata</taxon>
        <taxon>Ditrysia</taxon>
        <taxon>Tineoidea</taxon>
        <taxon>Psychidae</taxon>
        <taxon>Oiketicinae</taxon>
        <taxon>Eumeta</taxon>
    </lineage>
</organism>